<proteinExistence type="predicted"/>
<dbReference type="Proteomes" id="UP000268007">
    <property type="component" value="Unassembled WGS sequence"/>
</dbReference>
<dbReference type="EMBL" id="RBKU01000001">
    <property type="protein sequence ID" value="RKR84657.1"/>
    <property type="molecule type" value="Genomic_DNA"/>
</dbReference>
<sequence length="175" mass="19880">MSDDSIYHLNLVIDDLTNSIRQVDSGESFETEVLPVTDEDIKIATKKNSWHFTWKTEYNQDDRSVFKLIKSDEPDIIQGLLSLSDLEGYVYVHLAESAPINFGTDKLHEGVGGNLFAFACKRSWDDGNEGFVSFQAKTKLITHYEKVLGAVHTGGHNMIIYPQEALFLIKQYYKV</sequence>
<comment type="caution">
    <text evidence="1">The sequence shown here is derived from an EMBL/GenBank/DDBJ whole genome shotgun (WGS) entry which is preliminary data.</text>
</comment>
<organism evidence="1 2">
    <name type="scientific">Mucilaginibacter gracilis</name>
    <dbReference type="NCBI Taxonomy" id="423350"/>
    <lineage>
        <taxon>Bacteria</taxon>
        <taxon>Pseudomonadati</taxon>
        <taxon>Bacteroidota</taxon>
        <taxon>Sphingobacteriia</taxon>
        <taxon>Sphingobacteriales</taxon>
        <taxon>Sphingobacteriaceae</taxon>
        <taxon>Mucilaginibacter</taxon>
    </lineage>
</organism>
<gene>
    <name evidence="1" type="ORF">BDD43_4906</name>
</gene>
<protein>
    <submittedName>
        <fullName evidence="1">Uncharacterized protein</fullName>
    </submittedName>
</protein>
<evidence type="ECO:0000313" key="2">
    <source>
        <dbReference type="Proteomes" id="UP000268007"/>
    </source>
</evidence>
<name>A0A495J702_9SPHI</name>
<dbReference type="OrthoDB" id="956078at2"/>
<accession>A0A495J702</accession>
<dbReference type="AlphaFoldDB" id="A0A495J702"/>
<keyword evidence="2" id="KW-1185">Reference proteome</keyword>
<evidence type="ECO:0000313" key="1">
    <source>
        <dbReference type="EMBL" id="RKR84657.1"/>
    </source>
</evidence>
<reference evidence="1 2" key="1">
    <citation type="submission" date="2018-10" db="EMBL/GenBank/DDBJ databases">
        <title>Genomic Encyclopedia of Archaeal and Bacterial Type Strains, Phase II (KMG-II): from individual species to whole genera.</title>
        <authorList>
            <person name="Goeker M."/>
        </authorList>
    </citation>
    <scope>NUCLEOTIDE SEQUENCE [LARGE SCALE GENOMIC DNA]</scope>
    <source>
        <strain evidence="1 2">DSM 18602</strain>
    </source>
</reference>